<evidence type="ECO:0000313" key="2">
    <source>
        <dbReference type="EMBL" id="CAJ0581268.1"/>
    </source>
</evidence>
<feature type="transmembrane region" description="Helical" evidence="1">
    <location>
        <begin position="110"/>
        <end position="128"/>
    </location>
</feature>
<comment type="caution">
    <text evidence="2">The sequence shown here is derived from an EMBL/GenBank/DDBJ whole genome shotgun (WGS) entry which is preliminary data.</text>
</comment>
<name>A0AA36G7V3_9BILA</name>
<evidence type="ECO:0000256" key="1">
    <source>
        <dbReference type="SAM" id="Phobius"/>
    </source>
</evidence>
<feature type="transmembrane region" description="Helical" evidence="1">
    <location>
        <begin position="76"/>
        <end position="98"/>
    </location>
</feature>
<accession>A0AA36G7V3</accession>
<dbReference type="Proteomes" id="UP001177023">
    <property type="component" value="Unassembled WGS sequence"/>
</dbReference>
<evidence type="ECO:0000313" key="3">
    <source>
        <dbReference type="Proteomes" id="UP001177023"/>
    </source>
</evidence>
<feature type="transmembrane region" description="Helical" evidence="1">
    <location>
        <begin position="134"/>
        <end position="154"/>
    </location>
</feature>
<keyword evidence="3" id="KW-1185">Reference proteome</keyword>
<keyword evidence="1" id="KW-1133">Transmembrane helix</keyword>
<dbReference type="EMBL" id="CATQJA010002663">
    <property type="protein sequence ID" value="CAJ0581268.1"/>
    <property type="molecule type" value="Genomic_DNA"/>
</dbReference>
<proteinExistence type="predicted"/>
<gene>
    <name evidence="2" type="ORF">MSPICULIGERA_LOCUS19434</name>
</gene>
<protein>
    <submittedName>
        <fullName evidence="2">Uncharacterized protein</fullName>
    </submittedName>
</protein>
<sequence>MTEPPSPETFVTGPADLEKPYKKLWDDDERRYTREWAAEVRDRIHLCVATELLLAGTVVAWATICKEADTEIMTVPVAVLGGLIFYFLSMHVGFAYWFTKKSTPILILDYLLVTLAGLSLVPCVIIAATGMYSPVHFCVFFCLIPLQAYAAVIWHKVAEQMAAGEDYKQVGLLCGLRFRIHFEVKEP</sequence>
<organism evidence="2 3">
    <name type="scientific">Mesorhabditis spiculigera</name>
    <dbReference type="NCBI Taxonomy" id="96644"/>
    <lineage>
        <taxon>Eukaryota</taxon>
        <taxon>Metazoa</taxon>
        <taxon>Ecdysozoa</taxon>
        <taxon>Nematoda</taxon>
        <taxon>Chromadorea</taxon>
        <taxon>Rhabditida</taxon>
        <taxon>Rhabditina</taxon>
        <taxon>Rhabditomorpha</taxon>
        <taxon>Rhabditoidea</taxon>
        <taxon>Rhabditidae</taxon>
        <taxon>Mesorhabditinae</taxon>
        <taxon>Mesorhabditis</taxon>
    </lineage>
</organism>
<dbReference type="AlphaFoldDB" id="A0AA36G7V3"/>
<feature type="non-terminal residue" evidence="2">
    <location>
        <position position="1"/>
    </location>
</feature>
<keyword evidence="1" id="KW-0812">Transmembrane</keyword>
<reference evidence="2" key="1">
    <citation type="submission" date="2023-06" db="EMBL/GenBank/DDBJ databases">
        <authorList>
            <person name="Delattre M."/>
        </authorList>
    </citation>
    <scope>NUCLEOTIDE SEQUENCE</scope>
    <source>
        <strain evidence="2">AF72</strain>
    </source>
</reference>
<keyword evidence="1" id="KW-0472">Membrane</keyword>